<protein>
    <submittedName>
        <fullName evidence="2">Uncharacterized protein</fullName>
    </submittedName>
</protein>
<gene>
    <name evidence="2" type="ORF">LBV24_08210</name>
</gene>
<organism evidence="2 3">
    <name type="scientific">Winogradskyella vincentii</name>
    <dbReference type="NCBI Taxonomy" id="2877122"/>
    <lineage>
        <taxon>Bacteria</taxon>
        <taxon>Pseudomonadati</taxon>
        <taxon>Bacteroidota</taxon>
        <taxon>Flavobacteriia</taxon>
        <taxon>Flavobacteriales</taxon>
        <taxon>Flavobacteriaceae</taxon>
        <taxon>Winogradskyella</taxon>
    </lineage>
</organism>
<feature type="signal peptide" evidence="1">
    <location>
        <begin position="1"/>
        <end position="20"/>
    </location>
</feature>
<name>A0ABS7Y1R4_9FLAO</name>
<accession>A0ABS7Y1R4</accession>
<keyword evidence="1" id="KW-0732">Signal</keyword>
<comment type="caution">
    <text evidence="2">The sequence shown here is derived from an EMBL/GenBank/DDBJ whole genome shotgun (WGS) entry which is preliminary data.</text>
</comment>
<keyword evidence="3" id="KW-1185">Reference proteome</keyword>
<reference evidence="3" key="1">
    <citation type="submission" date="2023-07" db="EMBL/GenBank/DDBJ databases">
        <authorList>
            <person name="Yue Y."/>
        </authorList>
    </citation>
    <scope>NUCLEOTIDE SEQUENCE [LARGE SCALE GENOMIC DNA]</scope>
    <source>
        <strain evidence="3">2Y89</strain>
    </source>
</reference>
<evidence type="ECO:0000313" key="3">
    <source>
        <dbReference type="Proteomes" id="UP001198402"/>
    </source>
</evidence>
<sequence>MKKLVLLFTGLLMGLTTVSATEKISETKSIDLDITSRYRYAQPILFVERGVEFLIFADGSFDFNTEIFYDSPRDVYYKDRRNRRSRNYGAPGHVYGRSNRGTLVRHDRLGRVRRIGNVFINYDRFGRIIRAGSVYMDYRRGLLRQVGGLRVLYSRHGIMTGTRGQINFGNPGNGIYGFNDFESDRYYDRRGQRNNRWDNDYWDDDWDDDRYFYYKKDGKVKKQKKLKSKISD</sequence>
<dbReference type="Proteomes" id="UP001198402">
    <property type="component" value="Unassembled WGS sequence"/>
</dbReference>
<dbReference type="RefSeq" id="WP_224478160.1">
    <property type="nucleotide sequence ID" value="NZ_JAIUJS010000003.1"/>
</dbReference>
<evidence type="ECO:0000313" key="2">
    <source>
        <dbReference type="EMBL" id="MCA0153195.1"/>
    </source>
</evidence>
<evidence type="ECO:0000256" key="1">
    <source>
        <dbReference type="SAM" id="SignalP"/>
    </source>
</evidence>
<proteinExistence type="predicted"/>
<dbReference type="EMBL" id="JAIUJS010000003">
    <property type="protein sequence ID" value="MCA0153195.1"/>
    <property type="molecule type" value="Genomic_DNA"/>
</dbReference>
<feature type="chain" id="PRO_5046545034" evidence="1">
    <location>
        <begin position="21"/>
        <end position="232"/>
    </location>
</feature>